<proteinExistence type="predicted"/>
<dbReference type="PANTHER" id="PTHR46991:SF24">
    <property type="entry name" value="14.7 KDA HEAT SHOCK PROTEIN"/>
    <property type="match status" value="1"/>
</dbReference>
<dbReference type="AlphaFoldDB" id="A0A6D2JTR3"/>
<comment type="caution">
    <text evidence="1">The sequence shown here is derived from an EMBL/GenBank/DDBJ whole genome shotgun (WGS) entry which is preliminary data.</text>
</comment>
<dbReference type="CDD" id="cd06464">
    <property type="entry name" value="ACD_sHsps-like"/>
    <property type="match status" value="1"/>
</dbReference>
<dbReference type="Proteomes" id="UP000467841">
    <property type="component" value="Unassembled WGS sequence"/>
</dbReference>
<sequence>MSNSSAAGSSGGNNFPPILTNPFQKSGSEAVYDVSETENACVVRLDMPGCPDTDLVYWIEGINVHFFADEQTMPESDHAGRKYGGTMVFNPETYNVKDAEVKLLNGVLWINVPKIPGTNANINVIEQMIYF</sequence>
<name>A0A6D2JTR3_9BRAS</name>
<dbReference type="InterPro" id="IPR044656">
    <property type="entry name" value="HSP14.7/HSP23.5/HSP23.6-like"/>
</dbReference>
<dbReference type="EMBL" id="CACVBM020001296">
    <property type="protein sequence ID" value="CAA7044363.1"/>
    <property type="molecule type" value="Genomic_DNA"/>
</dbReference>
<evidence type="ECO:0000313" key="2">
    <source>
        <dbReference type="Proteomes" id="UP000467841"/>
    </source>
</evidence>
<dbReference type="Gene3D" id="2.60.40.790">
    <property type="match status" value="1"/>
</dbReference>
<dbReference type="SUPFAM" id="SSF49764">
    <property type="entry name" value="HSP20-like chaperones"/>
    <property type="match status" value="1"/>
</dbReference>
<dbReference type="OrthoDB" id="1653398at2759"/>
<evidence type="ECO:0000313" key="1">
    <source>
        <dbReference type="EMBL" id="CAA7044363.1"/>
    </source>
</evidence>
<organism evidence="1 2">
    <name type="scientific">Microthlaspi erraticum</name>
    <dbReference type="NCBI Taxonomy" id="1685480"/>
    <lineage>
        <taxon>Eukaryota</taxon>
        <taxon>Viridiplantae</taxon>
        <taxon>Streptophyta</taxon>
        <taxon>Embryophyta</taxon>
        <taxon>Tracheophyta</taxon>
        <taxon>Spermatophyta</taxon>
        <taxon>Magnoliopsida</taxon>
        <taxon>eudicotyledons</taxon>
        <taxon>Gunneridae</taxon>
        <taxon>Pentapetalae</taxon>
        <taxon>rosids</taxon>
        <taxon>malvids</taxon>
        <taxon>Brassicales</taxon>
        <taxon>Brassicaceae</taxon>
        <taxon>Coluteocarpeae</taxon>
        <taxon>Microthlaspi</taxon>
    </lineage>
</organism>
<evidence type="ECO:0008006" key="3">
    <source>
        <dbReference type="Google" id="ProtNLM"/>
    </source>
</evidence>
<dbReference type="InterPro" id="IPR008978">
    <property type="entry name" value="HSP20-like_chaperone"/>
</dbReference>
<reference evidence="1" key="1">
    <citation type="submission" date="2020-01" db="EMBL/GenBank/DDBJ databases">
        <authorList>
            <person name="Mishra B."/>
        </authorList>
    </citation>
    <scope>NUCLEOTIDE SEQUENCE [LARGE SCALE GENOMIC DNA]</scope>
</reference>
<keyword evidence="2" id="KW-1185">Reference proteome</keyword>
<dbReference type="PANTHER" id="PTHR46991">
    <property type="entry name" value="23.5 KDA HEAT SHOCK PROTEIN, MITOCHONDRIAL"/>
    <property type="match status" value="1"/>
</dbReference>
<protein>
    <recommendedName>
        <fullName evidence="3">SHSP domain-containing protein</fullName>
    </recommendedName>
</protein>
<gene>
    <name evidence="1" type="ORF">MERR_LOCUS31598</name>
</gene>
<accession>A0A6D2JTR3</accession>